<evidence type="ECO:0000256" key="4">
    <source>
        <dbReference type="ARBA" id="ARBA00022519"/>
    </source>
</evidence>
<comment type="subcellular location">
    <subcellularLocation>
        <location evidence="1">Endomembrane system</location>
    </subcellularLocation>
</comment>
<dbReference type="CDD" id="cd13553">
    <property type="entry name" value="PBP2_NrtA_CpmA_like"/>
    <property type="match status" value="1"/>
</dbReference>
<evidence type="ECO:0000313" key="7">
    <source>
        <dbReference type="EMBL" id="RZT90653.1"/>
    </source>
</evidence>
<reference evidence="7 8" key="1">
    <citation type="submission" date="2019-02" db="EMBL/GenBank/DDBJ databases">
        <title>Genomic Encyclopedia of Type Strains, Phase IV (KMG-IV): sequencing the most valuable type-strain genomes for metagenomic binning, comparative biology and taxonomic classification.</title>
        <authorList>
            <person name="Goeker M."/>
        </authorList>
    </citation>
    <scope>NUCLEOTIDE SEQUENCE [LARGE SCALE GENOMIC DNA]</scope>
    <source>
        <strain evidence="7 8">DSM 21223</strain>
    </source>
</reference>
<name>A0ABY0IUS2_9RHOO</name>
<feature type="chain" id="PRO_5045934860" evidence="6">
    <location>
        <begin position="28"/>
        <end position="328"/>
    </location>
</feature>
<protein>
    <submittedName>
        <fullName evidence="7">NitT/TauT family transport system substrate-binding protein</fullName>
    </submittedName>
</protein>
<accession>A0ABY0IUS2</accession>
<keyword evidence="5" id="KW-0472">Membrane</keyword>
<comment type="caution">
    <text evidence="7">The sequence shown here is derived from an EMBL/GenBank/DDBJ whole genome shotgun (WGS) entry which is preliminary data.</text>
</comment>
<dbReference type="SUPFAM" id="SSF53850">
    <property type="entry name" value="Periplasmic binding protein-like II"/>
    <property type="match status" value="1"/>
</dbReference>
<keyword evidence="3" id="KW-1003">Cell membrane</keyword>
<evidence type="ECO:0000256" key="2">
    <source>
        <dbReference type="ARBA" id="ARBA00022448"/>
    </source>
</evidence>
<dbReference type="Gene3D" id="3.40.190.10">
    <property type="entry name" value="Periplasmic binding protein-like II"/>
    <property type="match status" value="2"/>
</dbReference>
<sequence>MQQRKVLAAAVTALCASALLAAAPARAEDVVRLGNLKFAHYGAVSYMKELCAKYDLKVEERMFPKGPDIMPAIVAGEVDIAALASDGAISGRANGVPIYTVAGFAKGGARLVAGADTGIKDIQGLKGKKVGVTRGGAHELLLYAELEKAGLTWSDKPGKDVQIVFLAFADLNQALAAKQIDAMCQSEPQSSQALNKKFGVEIMKPYNTAMGEPVRLLVMTEKLYNEKKDVAQRVMKCFVEATALFNKDMALAEKYVREQMFKGQISSQDFKDAMDNADYTYDVSPEHIDITTSFMQKYGVGRMAKPPKAAEWVKLDLLQKAKTELKVK</sequence>
<evidence type="ECO:0000256" key="5">
    <source>
        <dbReference type="ARBA" id="ARBA00023136"/>
    </source>
</evidence>
<dbReference type="EMBL" id="SHKM01000001">
    <property type="protein sequence ID" value="RZT90653.1"/>
    <property type="molecule type" value="Genomic_DNA"/>
</dbReference>
<evidence type="ECO:0000313" key="8">
    <source>
        <dbReference type="Proteomes" id="UP000292136"/>
    </source>
</evidence>
<evidence type="ECO:0000256" key="6">
    <source>
        <dbReference type="SAM" id="SignalP"/>
    </source>
</evidence>
<proteinExistence type="predicted"/>
<keyword evidence="2" id="KW-0813">Transport</keyword>
<feature type="signal peptide" evidence="6">
    <location>
        <begin position="1"/>
        <end position="27"/>
    </location>
</feature>
<keyword evidence="6" id="KW-0732">Signal</keyword>
<evidence type="ECO:0000256" key="3">
    <source>
        <dbReference type="ARBA" id="ARBA00022475"/>
    </source>
</evidence>
<dbReference type="RefSeq" id="WP_014238470.1">
    <property type="nucleotide sequence ID" value="NZ_SHKM01000001.1"/>
</dbReference>
<organism evidence="7 8">
    <name type="scientific">Azospira oryzae</name>
    <dbReference type="NCBI Taxonomy" id="146939"/>
    <lineage>
        <taxon>Bacteria</taxon>
        <taxon>Pseudomonadati</taxon>
        <taxon>Pseudomonadota</taxon>
        <taxon>Betaproteobacteria</taxon>
        <taxon>Rhodocyclales</taxon>
        <taxon>Rhodocyclaceae</taxon>
        <taxon>Azospira</taxon>
    </lineage>
</organism>
<evidence type="ECO:0000256" key="1">
    <source>
        <dbReference type="ARBA" id="ARBA00004308"/>
    </source>
</evidence>
<gene>
    <name evidence="7" type="ORF">EV678_1473</name>
</gene>
<keyword evidence="4" id="KW-0997">Cell inner membrane</keyword>
<dbReference type="PANTHER" id="PTHR30024">
    <property type="entry name" value="ALIPHATIC SULFONATES-BINDING PROTEIN-RELATED"/>
    <property type="match status" value="1"/>
</dbReference>
<keyword evidence="8" id="KW-1185">Reference proteome</keyword>
<dbReference type="Proteomes" id="UP000292136">
    <property type="component" value="Unassembled WGS sequence"/>
</dbReference>
<dbReference type="PANTHER" id="PTHR30024:SF42">
    <property type="entry name" value="ALIPHATIC SULFONATES-BINDING PROTEIN-RELATED"/>
    <property type="match status" value="1"/>
</dbReference>
<dbReference type="Pfam" id="PF13379">
    <property type="entry name" value="NMT1_2"/>
    <property type="match status" value="1"/>
</dbReference>
<dbReference type="InterPro" id="IPR044527">
    <property type="entry name" value="NrtA/CpmA_ABC-bd_dom"/>
</dbReference>